<accession>A0A096HG83</accession>
<dbReference type="AlphaFoldDB" id="A0A096HG83"/>
<evidence type="ECO:0000313" key="1">
    <source>
        <dbReference type="EMBL" id="KGH27887.1"/>
    </source>
</evidence>
<comment type="caution">
    <text evidence="1">The sequence shown here is derived from an EMBL/GenBank/DDBJ whole genome shotgun (WGS) entry which is preliminary data.</text>
</comment>
<name>A0A096HG83_COMTE</name>
<sequence length="91" mass="10130">MAELRLPHSSAVADCNWWCNVFCQYLAGLSEGGGRVGFGVAQAAQLFRRQGLIDLFALELAETHFCQLPLANFRTLSTWPELRRTCLQSAV</sequence>
<dbReference type="EMBL" id="AWOR01000057">
    <property type="protein sequence ID" value="KGH27887.1"/>
    <property type="molecule type" value="Genomic_DNA"/>
</dbReference>
<protein>
    <submittedName>
        <fullName evidence="1">Uncharacterized protein</fullName>
    </submittedName>
</protein>
<dbReference type="Proteomes" id="UP000029553">
    <property type="component" value="Unassembled WGS sequence"/>
</dbReference>
<evidence type="ECO:0000313" key="2">
    <source>
        <dbReference type="Proteomes" id="UP000029553"/>
    </source>
</evidence>
<proteinExistence type="predicted"/>
<organism evidence="1 2">
    <name type="scientific">Comamonas testosteroni</name>
    <name type="common">Pseudomonas testosteroni</name>
    <dbReference type="NCBI Taxonomy" id="285"/>
    <lineage>
        <taxon>Bacteria</taxon>
        <taxon>Pseudomonadati</taxon>
        <taxon>Pseudomonadota</taxon>
        <taxon>Betaproteobacteria</taxon>
        <taxon>Burkholderiales</taxon>
        <taxon>Comamonadaceae</taxon>
        <taxon>Comamonas</taxon>
    </lineage>
</organism>
<reference evidence="1 2" key="1">
    <citation type="submission" date="2013-09" db="EMBL/GenBank/DDBJ databases">
        <title>High correlation between genotypes and phenotypes of environmental bacteria Comamonas testosteroni strains.</title>
        <authorList>
            <person name="Liu L."/>
            <person name="Zhu W."/>
            <person name="Xia X."/>
            <person name="Xu B."/>
            <person name="Luo M."/>
            <person name="Wang G."/>
        </authorList>
    </citation>
    <scope>NUCLEOTIDE SEQUENCE [LARGE SCALE GENOMIC DNA]</scope>
    <source>
        <strain evidence="1 2">JL40</strain>
    </source>
</reference>
<gene>
    <name evidence="1" type="ORF">P353_17745</name>
</gene>